<evidence type="ECO:0000256" key="1">
    <source>
        <dbReference type="SAM" id="Phobius"/>
    </source>
</evidence>
<organism evidence="2 3">
    <name type="scientific">Methylomonas albis</name>
    <dbReference type="NCBI Taxonomy" id="1854563"/>
    <lineage>
        <taxon>Bacteria</taxon>
        <taxon>Pseudomonadati</taxon>
        <taxon>Pseudomonadota</taxon>
        <taxon>Gammaproteobacteria</taxon>
        <taxon>Methylococcales</taxon>
        <taxon>Methylococcaceae</taxon>
        <taxon>Methylomonas</taxon>
    </lineage>
</organism>
<proteinExistence type="predicted"/>
<keyword evidence="3" id="KW-1185">Reference proteome</keyword>
<sequence length="161" mass="18675">MLLFLLGFVCLQFGMALLMGLFYLIASKVMLLALALLALLGILSLFKAICHELCVYFNQESSALRHLWFLQVRRQDVERRQAAEWRQLSYLHRFKRQRLLAADNRKQLGALSDSVSQELQVARAQLPATRYKNLRKALRQYRKQANAAAMLTLRQQLHVTD</sequence>
<keyword evidence="1" id="KW-0812">Transmembrane</keyword>
<dbReference type="EMBL" id="JACXSS010000001">
    <property type="protein sequence ID" value="MBD9356667.1"/>
    <property type="molecule type" value="Genomic_DNA"/>
</dbReference>
<gene>
    <name evidence="2" type="ORF">IE877_12360</name>
</gene>
<reference evidence="2 3" key="1">
    <citation type="submission" date="2020-09" db="EMBL/GenBank/DDBJ databases">
        <title>Methylomonas albis sp. nov. and Methylomonas fluvii sp. nov.: Two cold-adapted methanotrophs from the River Elbe and an amended description of Methylovulum psychrotolerans strain Eb1.</title>
        <authorList>
            <person name="Bussmann I.K."/>
            <person name="Klings K.-W."/>
            <person name="Warnstedt J."/>
            <person name="Hoppert M."/>
            <person name="Saborowski A."/>
            <person name="Horn F."/>
            <person name="Liebner S."/>
        </authorList>
    </citation>
    <scope>NUCLEOTIDE SEQUENCE [LARGE SCALE GENOMIC DNA]</scope>
    <source>
        <strain evidence="2 3">EbA</strain>
    </source>
</reference>
<keyword evidence="1" id="KW-1133">Transmembrane helix</keyword>
<comment type="caution">
    <text evidence="2">The sequence shown here is derived from an EMBL/GenBank/DDBJ whole genome shotgun (WGS) entry which is preliminary data.</text>
</comment>
<evidence type="ECO:0000313" key="3">
    <source>
        <dbReference type="Proteomes" id="UP000652176"/>
    </source>
</evidence>
<protein>
    <submittedName>
        <fullName evidence="2">Uncharacterized protein</fullName>
    </submittedName>
</protein>
<dbReference type="Proteomes" id="UP000652176">
    <property type="component" value="Unassembled WGS sequence"/>
</dbReference>
<accession>A0ABR9D0M3</accession>
<evidence type="ECO:0000313" key="2">
    <source>
        <dbReference type="EMBL" id="MBD9356667.1"/>
    </source>
</evidence>
<keyword evidence="1" id="KW-0472">Membrane</keyword>
<name>A0ABR9D0M3_9GAMM</name>
<feature type="transmembrane region" description="Helical" evidence="1">
    <location>
        <begin position="6"/>
        <end position="24"/>
    </location>
</feature>
<feature type="transmembrane region" description="Helical" evidence="1">
    <location>
        <begin position="31"/>
        <end position="49"/>
    </location>
</feature>
<dbReference type="RefSeq" id="WP_192374998.1">
    <property type="nucleotide sequence ID" value="NZ_CAJHIV010000001.1"/>
</dbReference>